<keyword evidence="3" id="KW-1185">Reference proteome</keyword>
<name>A0ABR2TWZ3_9ROSI</name>
<accession>A0ABR2TWZ3</accession>
<dbReference type="EMBL" id="JBBPBN010000004">
    <property type="protein sequence ID" value="KAK9041912.1"/>
    <property type="molecule type" value="Genomic_DNA"/>
</dbReference>
<dbReference type="Proteomes" id="UP001396334">
    <property type="component" value="Unassembled WGS sequence"/>
</dbReference>
<protein>
    <submittedName>
        <fullName evidence="2">Uncharacterized protein</fullName>
    </submittedName>
</protein>
<reference evidence="2 3" key="1">
    <citation type="journal article" date="2024" name="G3 (Bethesda)">
        <title>Genome assembly of Hibiscus sabdariffa L. provides insights into metabolisms of medicinal natural products.</title>
        <authorList>
            <person name="Kim T."/>
        </authorList>
    </citation>
    <scope>NUCLEOTIDE SEQUENCE [LARGE SCALE GENOMIC DNA]</scope>
    <source>
        <strain evidence="2">TK-2024</strain>
        <tissue evidence="2">Old leaves</tissue>
    </source>
</reference>
<sequence>MEAMISFPKTGPKTLPRGEAPNPTLLSFMHVFPNPIAMSSSLGNAMAMDRVSEGHNRQNGALFVVGAHEIRDSGEIRKNGFFACQVKKKILKREETER</sequence>
<evidence type="ECO:0000313" key="2">
    <source>
        <dbReference type="EMBL" id="KAK9041912.1"/>
    </source>
</evidence>
<evidence type="ECO:0000256" key="1">
    <source>
        <dbReference type="SAM" id="MobiDB-lite"/>
    </source>
</evidence>
<gene>
    <name evidence="2" type="ORF">V6N11_017000</name>
</gene>
<proteinExistence type="predicted"/>
<feature type="region of interest" description="Disordered" evidence="1">
    <location>
        <begin position="1"/>
        <end position="20"/>
    </location>
</feature>
<organism evidence="2 3">
    <name type="scientific">Hibiscus sabdariffa</name>
    <name type="common">roselle</name>
    <dbReference type="NCBI Taxonomy" id="183260"/>
    <lineage>
        <taxon>Eukaryota</taxon>
        <taxon>Viridiplantae</taxon>
        <taxon>Streptophyta</taxon>
        <taxon>Embryophyta</taxon>
        <taxon>Tracheophyta</taxon>
        <taxon>Spermatophyta</taxon>
        <taxon>Magnoliopsida</taxon>
        <taxon>eudicotyledons</taxon>
        <taxon>Gunneridae</taxon>
        <taxon>Pentapetalae</taxon>
        <taxon>rosids</taxon>
        <taxon>malvids</taxon>
        <taxon>Malvales</taxon>
        <taxon>Malvaceae</taxon>
        <taxon>Malvoideae</taxon>
        <taxon>Hibiscus</taxon>
    </lineage>
</organism>
<comment type="caution">
    <text evidence="2">The sequence shown here is derived from an EMBL/GenBank/DDBJ whole genome shotgun (WGS) entry which is preliminary data.</text>
</comment>
<evidence type="ECO:0000313" key="3">
    <source>
        <dbReference type="Proteomes" id="UP001396334"/>
    </source>
</evidence>